<dbReference type="STRING" id="93625.A0A409WV71"/>
<proteinExistence type="inferred from homology"/>
<dbReference type="InterPro" id="IPR036388">
    <property type="entry name" value="WH-like_DNA-bd_sf"/>
</dbReference>
<evidence type="ECO:0000313" key="7">
    <source>
        <dbReference type="Proteomes" id="UP000283269"/>
    </source>
</evidence>
<dbReference type="Pfam" id="PF17778">
    <property type="entry name" value="WHD_BLACT"/>
    <property type="match status" value="1"/>
</dbReference>
<dbReference type="Pfam" id="PF00753">
    <property type="entry name" value="Lactamase_B"/>
    <property type="match status" value="1"/>
</dbReference>
<dbReference type="SUPFAM" id="SSF56281">
    <property type="entry name" value="Metallo-hydrolase/oxidoreductase"/>
    <property type="match status" value="1"/>
</dbReference>
<organism evidence="6 7">
    <name type="scientific">Psilocybe cyanescens</name>
    <dbReference type="NCBI Taxonomy" id="93625"/>
    <lineage>
        <taxon>Eukaryota</taxon>
        <taxon>Fungi</taxon>
        <taxon>Dikarya</taxon>
        <taxon>Basidiomycota</taxon>
        <taxon>Agaricomycotina</taxon>
        <taxon>Agaricomycetes</taxon>
        <taxon>Agaricomycetidae</taxon>
        <taxon>Agaricales</taxon>
        <taxon>Agaricineae</taxon>
        <taxon>Strophariaceae</taxon>
        <taxon>Psilocybe</taxon>
    </lineage>
</organism>
<dbReference type="Gene3D" id="1.10.10.10">
    <property type="entry name" value="Winged helix-like DNA-binding domain superfamily/Winged helix DNA-binding domain"/>
    <property type="match status" value="1"/>
</dbReference>
<dbReference type="InterPro" id="IPR047921">
    <property type="entry name" value="LACTB2-like_MBL-fold"/>
</dbReference>
<dbReference type="InParanoid" id="A0A409WV71"/>
<dbReference type="PANTHER" id="PTHR23131">
    <property type="entry name" value="ENDORIBONUCLEASE LACTB2"/>
    <property type="match status" value="1"/>
</dbReference>
<dbReference type="Proteomes" id="UP000283269">
    <property type="component" value="Unassembled WGS sequence"/>
</dbReference>
<sequence length="355" mass="39350">MEDLGNITRLSDHVVRVLGQNPGKFTLQGTNTYIVGSQNPYFLIDTAEGLESYIPILSDALTEGRVNTDQPDVSDIIISHWHHDHIGGIPSVLVLLQKLWDERSSGKPYTPPRLHKYPAADGIPGRHTTDHNRLPKLLSELPAHLYTPSPTGGVFHDLSDSQTLTNTDGSTILRVLHTPGHTVDSICLHIPQDRALYTADTVLGHGTAVFEDLATYLSSLNRMLHFGSPASTPEEVDLEYVTLYPAHGATVANGRETIATYIKHRLEREAQVLAVLRSPIPVELYDETIIETKTIWTTWNLVRVIYKAYPENLWLPAAHGIDLHLRKLEGDGVVRRVGGDGQHALWKLLPPTPSL</sequence>
<dbReference type="CDD" id="cd07722">
    <property type="entry name" value="LACTB2-like_MBL-fold"/>
    <property type="match status" value="1"/>
</dbReference>
<name>A0A409WV71_PSICY</name>
<feature type="domain" description="Metallo-beta-lactamase" evidence="5">
    <location>
        <begin position="29"/>
        <end position="247"/>
    </location>
</feature>
<dbReference type="GO" id="GO:0016787">
    <property type="term" value="F:hydrolase activity"/>
    <property type="evidence" value="ECO:0007669"/>
    <property type="project" value="UniProtKB-KW"/>
</dbReference>
<evidence type="ECO:0000256" key="1">
    <source>
        <dbReference type="ARBA" id="ARBA00006759"/>
    </source>
</evidence>
<evidence type="ECO:0000259" key="5">
    <source>
        <dbReference type="SMART" id="SM00849"/>
    </source>
</evidence>
<dbReference type="GO" id="GO:0044550">
    <property type="term" value="P:secondary metabolite biosynthetic process"/>
    <property type="evidence" value="ECO:0007669"/>
    <property type="project" value="TreeGrafter"/>
</dbReference>
<reference evidence="6 7" key="1">
    <citation type="journal article" date="2018" name="Evol. Lett.">
        <title>Horizontal gene cluster transfer increased hallucinogenic mushroom diversity.</title>
        <authorList>
            <person name="Reynolds H.T."/>
            <person name="Vijayakumar V."/>
            <person name="Gluck-Thaler E."/>
            <person name="Korotkin H.B."/>
            <person name="Matheny P.B."/>
            <person name="Slot J.C."/>
        </authorList>
    </citation>
    <scope>NUCLEOTIDE SEQUENCE [LARGE SCALE GENOMIC DNA]</scope>
    <source>
        <strain evidence="6 7">2631</strain>
    </source>
</reference>
<evidence type="ECO:0000256" key="2">
    <source>
        <dbReference type="ARBA" id="ARBA00022723"/>
    </source>
</evidence>
<dbReference type="GO" id="GO:0046872">
    <property type="term" value="F:metal ion binding"/>
    <property type="evidence" value="ECO:0007669"/>
    <property type="project" value="UniProtKB-KW"/>
</dbReference>
<dbReference type="EMBL" id="NHYD01003146">
    <property type="protein sequence ID" value="PPQ82351.1"/>
    <property type="molecule type" value="Genomic_DNA"/>
</dbReference>
<dbReference type="InterPro" id="IPR036866">
    <property type="entry name" value="RibonucZ/Hydroxyglut_hydro"/>
</dbReference>
<dbReference type="SMART" id="SM00849">
    <property type="entry name" value="Lactamase_B"/>
    <property type="match status" value="1"/>
</dbReference>
<evidence type="ECO:0000256" key="3">
    <source>
        <dbReference type="ARBA" id="ARBA00022801"/>
    </source>
</evidence>
<dbReference type="OrthoDB" id="17458at2759"/>
<dbReference type="InterPro" id="IPR041516">
    <property type="entry name" value="LACTB2_WH"/>
</dbReference>
<keyword evidence="3" id="KW-0378">Hydrolase</keyword>
<protein>
    <recommendedName>
        <fullName evidence="5">Metallo-beta-lactamase domain-containing protein</fullName>
    </recommendedName>
</protein>
<accession>A0A409WV71</accession>
<dbReference type="PANTHER" id="PTHR23131:SF0">
    <property type="entry name" value="ENDORIBONUCLEASE LACTB2"/>
    <property type="match status" value="1"/>
</dbReference>
<comment type="similarity">
    <text evidence="1">Belongs to the metallo-beta-lactamase superfamily. Glyoxalase II family.</text>
</comment>
<dbReference type="InterPro" id="IPR001279">
    <property type="entry name" value="Metallo-B-lactamas"/>
</dbReference>
<dbReference type="InterPro" id="IPR050662">
    <property type="entry name" value="Sec-metab_biosynth-thioest"/>
</dbReference>
<gene>
    <name evidence="6" type="ORF">CVT25_008312</name>
</gene>
<dbReference type="Gene3D" id="3.60.15.10">
    <property type="entry name" value="Ribonuclease Z/Hydroxyacylglutathione hydrolase-like"/>
    <property type="match status" value="1"/>
</dbReference>
<keyword evidence="2" id="KW-0479">Metal-binding</keyword>
<evidence type="ECO:0000313" key="6">
    <source>
        <dbReference type="EMBL" id="PPQ82351.1"/>
    </source>
</evidence>
<dbReference type="AlphaFoldDB" id="A0A409WV71"/>
<keyword evidence="7" id="KW-1185">Reference proteome</keyword>
<comment type="caution">
    <text evidence="6">The sequence shown here is derived from an EMBL/GenBank/DDBJ whole genome shotgun (WGS) entry which is preliminary data.</text>
</comment>
<keyword evidence="4" id="KW-0862">Zinc</keyword>
<evidence type="ECO:0000256" key="4">
    <source>
        <dbReference type="ARBA" id="ARBA00022833"/>
    </source>
</evidence>